<dbReference type="PRINTS" id="PR00344">
    <property type="entry name" value="BCTRLSENSOR"/>
</dbReference>
<dbReference type="InterPro" id="IPR005467">
    <property type="entry name" value="His_kinase_dom"/>
</dbReference>
<dbReference type="Pfam" id="PF02518">
    <property type="entry name" value="HATPase_c"/>
    <property type="match status" value="1"/>
</dbReference>
<keyword evidence="4" id="KW-0808">Transferase</keyword>
<dbReference type="SMART" id="SM00387">
    <property type="entry name" value="HATPase_c"/>
    <property type="match status" value="1"/>
</dbReference>
<keyword evidence="6" id="KW-0902">Two-component regulatory system</keyword>
<protein>
    <recommendedName>
        <fullName evidence="2">histidine kinase</fullName>
        <ecNumber evidence="2">2.7.13.3</ecNumber>
    </recommendedName>
</protein>
<dbReference type="PANTHER" id="PTHR45453:SF1">
    <property type="entry name" value="PHOSPHATE REGULON SENSOR PROTEIN PHOR"/>
    <property type="match status" value="1"/>
</dbReference>
<evidence type="ECO:0000256" key="1">
    <source>
        <dbReference type="ARBA" id="ARBA00000085"/>
    </source>
</evidence>
<dbReference type="Gene3D" id="1.10.287.130">
    <property type="match status" value="1"/>
</dbReference>
<name>A0ABR7E695_9BACT</name>
<dbReference type="SUPFAM" id="SSF55874">
    <property type="entry name" value="ATPase domain of HSP90 chaperone/DNA topoisomerase II/histidine kinase"/>
    <property type="match status" value="1"/>
</dbReference>
<evidence type="ECO:0000256" key="4">
    <source>
        <dbReference type="ARBA" id="ARBA00022679"/>
    </source>
</evidence>
<dbReference type="SMART" id="SM00388">
    <property type="entry name" value="HisKA"/>
    <property type="match status" value="1"/>
</dbReference>
<keyword evidence="3" id="KW-0597">Phosphoprotein</keyword>
<evidence type="ECO:0000256" key="2">
    <source>
        <dbReference type="ARBA" id="ARBA00012438"/>
    </source>
</evidence>
<comment type="caution">
    <text evidence="9">The sequence shown here is derived from an EMBL/GenBank/DDBJ whole genome shotgun (WGS) entry which is preliminary data.</text>
</comment>
<evidence type="ECO:0000256" key="7">
    <source>
        <dbReference type="SAM" id="Phobius"/>
    </source>
</evidence>
<comment type="catalytic activity">
    <reaction evidence="1">
        <text>ATP + protein L-histidine = ADP + protein N-phospho-L-histidine.</text>
        <dbReference type="EC" id="2.7.13.3"/>
    </reaction>
</comment>
<dbReference type="InterPro" id="IPR036890">
    <property type="entry name" value="HATPase_C_sf"/>
</dbReference>
<dbReference type="Pfam" id="PF00512">
    <property type="entry name" value="HisKA"/>
    <property type="match status" value="1"/>
</dbReference>
<dbReference type="InterPro" id="IPR003661">
    <property type="entry name" value="HisK_dim/P_dom"/>
</dbReference>
<proteinExistence type="predicted"/>
<evidence type="ECO:0000313" key="10">
    <source>
        <dbReference type="Proteomes" id="UP000644010"/>
    </source>
</evidence>
<dbReference type="CDD" id="cd00075">
    <property type="entry name" value="HATPase"/>
    <property type="match status" value="1"/>
</dbReference>
<keyword evidence="7" id="KW-0812">Transmembrane</keyword>
<dbReference type="GO" id="GO:0016301">
    <property type="term" value="F:kinase activity"/>
    <property type="evidence" value="ECO:0007669"/>
    <property type="project" value="UniProtKB-KW"/>
</dbReference>
<evidence type="ECO:0000313" key="9">
    <source>
        <dbReference type="EMBL" id="MBC5645302.1"/>
    </source>
</evidence>
<evidence type="ECO:0000256" key="3">
    <source>
        <dbReference type="ARBA" id="ARBA00022553"/>
    </source>
</evidence>
<keyword evidence="7" id="KW-0472">Membrane</keyword>
<feature type="domain" description="Histidine kinase" evidence="8">
    <location>
        <begin position="267"/>
        <end position="483"/>
    </location>
</feature>
<evidence type="ECO:0000259" key="8">
    <source>
        <dbReference type="PROSITE" id="PS50109"/>
    </source>
</evidence>
<evidence type="ECO:0000256" key="6">
    <source>
        <dbReference type="ARBA" id="ARBA00023012"/>
    </source>
</evidence>
<sequence length="483" mass="54714">MKTKLSFKIIAALISISLAALLFSQGYWLKGLYDSTWIQINGNIEEAMRMADYKEIFIRIDELTQGETHGEISQSFTFSKEENEETEKAGMMDTFAVHTDKNPFKNKDISKSLNEYLSLLTDLEGQIQQALHMKIDSLMPVNYNKYDSLLSIELKQLDIFVPHKLEVVQLVDSLPKVVMSIQSTDSVIATENWDKASQFNYPISTQSEQYYRLTLKTPFQLVFKQMAGILISSLLLVILILIAFIYLIHTILRQKTVEELKTDFTNNMTHELKTPISVAYAANDVLLNYDNNANEKQKKYLGIIREQLTQLSGLVEQILTLSVENRNTFRLKQESIPITDIIPPLIEQHKLKAGKPVNFTVNIPNNIAVFADRTHFYNMLGNLIDNAVKYSGDKPYCNISIQAETQTNGIRISVTDNGIGISEASLPHIFDKFYRVPSGNLHNVKGFGLGLYYVKDMMSKHGGSVSVKSQPGKGTTFTLHFKN</sequence>
<dbReference type="Proteomes" id="UP000644010">
    <property type="component" value="Unassembled WGS sequence"/>
</dbReference>
<dbReference type="SUPFAM" id="SSF47384">
    <property type="entry name" value="Homodimeric domain of signal transducing histidine kinase"/>
    <property type="match status" value="1"/>
</dbReference>
<dbReference type="RefSeq" id="WP_186961008.1">
    <property type="nucleotide sequence ID" value="NZ_JACOOI010000028.1"/>
</dbReference>
<accession>A0ABR7E695</accession>
<keyword evidence="10" id="KW-1185">Reference proteome</keyword>
<dbReference type="EC" id="2.7.13.3" evidence="2"/>
<dbReference type="CDD" id="cd00082">
    <property type="entry name" value="HisKA"/>
    <property type="match status" value="1"/>
</dbReference>
<reference evidence="9 10" key="1">
    <citation type="submission" date="2020-08" db="EMBL/GenBank/DDBJ databases">
        <title>Genome public.</title>
        <authorList>
            <person name="Liu C."/>
            <person name="Sun Q."/>
        </authorList>
    </citation>
    <scope>NUCLEOTIDE SEQUENCE [LARGE SCALE GENOMIC DNA]</scope>
    <source>
        <strain evidence="9 10">BX2</strain>
    </source>
</reference>
<dbReference type="Gene3D" id="3.30.565.10">
    <property type="entry name" value="Histidine kinase-like ATPase, C-terminal domain"/>
    <property type="match status" value="1"/>
</dbReference>
<organism evidence="9 10">
    <name type="scientific">Parabacteroides segnis</name>
    <dbReference type="NCBI Taxonomy" id="2763058"/>
    <lineage>
        <taxon>Bacteria</taxon>
        <taxon>Pseudomonadati</taxon>
        <taxon>Bacteroidota</taxon>
        <taxon>Bacteroidia</taxon>
        <taxon>Bacteroidales</taxon>
        <taxon>Tannerellaceae</taxon>
        <taxon>Parabacteroides</taxon>
    </lineage>
</organism>
<feature type="transmembrane region" description="Helical" evidence="7">
    <location>
        <begin position="226"/>
        <end position="248"/>
    </location>
</feature>
<keyword evidence="7" id="KW-1133">Transmembrane helix</keyword>
<gene>
    <name evidence="9" type="ORF">H8S77_20680</name>
</gene>
<dbReference type="EMBL" id="JACOOI010000028">
    <property type="protein sequence ID" value="MBC5645302.1"/>
    <property type="molecule type" value="Genomic_DNA"/>
</dbReference>
<dbReference type="PANTHER" id="PTHR45453">
    <property type="entry name" value="PHOSPHATE REGULON SENSOR PROTEIN PHOR"/>
    <property type="match status" value="1"/>
</dbReference>
<evidence type="ECO:0000256" key="5">
    <source>
        <dbReference type="ARBA" id="ARBA00022777"/>
    </source>
</evidence>
<dbReference type="InterPro" id="IPR004358">
    <property type="entry name" value="Sig_transdc_His_kin-like_C"/>
</dbReference>
<dbReference type="PROSITE" id="PS50109">
    <property type="entry name" value="HIS_KIN"/>
    <property type="match status" value="1"/>
</dbReference>
<dbReference type="InterPro" id="IPR036097">
    <property type="entry name" value="HisK_dim/P_sf"/>
</dbReference>
<dbReference type="InterPro" id="IPR003594">
    <property type="entry name" value="HATPase_dom"/>
</dbReference>
<dbReference type="InterPro" id="IPR050351">
    <property type="entry name" value="BphY/WalK/GraS-like"/>
</dbReference>
<keyword evidence="5 9" id="KW-0418">Kinase</keyword>